<dbReference type="PANTHER" id="PTHR31571">
    <property type="entry name" value="ALTERED INHERITANCE OF MITOCHONDRIA PROTEIN 6"/>
    <property type="match status" value="1"/>
</dbReference>
<organism evidence="5 6">
    <name type="scientific">Schizothecium vesticola</name>
    <dbReference type="NCBI Taxonomy" id="314040"/>
    <lineage>
        <taxon>Eukaryota</taxon>
        <taxon>Fungi</taxon>
        <taxon>Dikarya</taxon>
        <taxon>Ascomycota</taxon>
        <taxon>Pezizomycotina</taxon>
        <taxon>Sordariomycetes</taxon>
        <taxon>Sordariomycetidae</taxon>
        <taxon>Sordariales</taxon>
        <taxon>Schizotheciaceae</taxon>
        <taxon>Schizothecium</taxon>
    </lineage>
</organism>
<feature type="transmembrane region" description="Helical" evidence="4">
    <location>
        <begin position="131"/>
        <end position="152"/>
    </location>
</feature>
<name>A0AA40FBF6_9PEZI</name>
<dbReference type="InterPro" id="IPR051236">
    <property type="entry name" value="HAT_RTT109-like"/>
</dbReference>
<dbReference type="PANTHER" id="PTHR31571:SF1">
    <property type="entry name" value="ALTERED INHERITANCE OF MITOCHONDRIA PROTEIN 6"/>
    <property type="match status" value="1"/>
</dbReference>
<keyword evidence="4" id="KW-0472">Membrane</keyword>
<feature type="region of interest" description="Disordered" evidence="3">
    <location>
        <begin position="25"/>
        <end position="65"/>
    </location>
</feature>
<comment type="similarity">
    <text evidence="1">Belongs to the AIM6 family.</text>
</comment>
<dbReference type="InterPro" id="IPR017946">
    <property type="entry name" value="PLC-like_Pdiesterase_TIM-brl"/>
</dbReference>
<keyword evidence="6" id="KW-1185">Reference proteome</keyword>
<dbReference type="GO" id="GO:0008081">
    <property type="term" value="F:phosphoric diester hydrolase activity"/>
    <property type="evidence" value="ECO:0007669"/>
    <property type="project" value="InterPro"/>
</dbReference>
<evidence type="ECO:0000256" key="2">
    <source>
        <dbReference type="ARBA" id="ARBA00014286"/>
    </source>
</evidence>
<protein>
    <recommendedName>
        <fullName evidence="2">Altered inheritance of mitochondria protein 6</fullName>
    </recommendedName>
</protein>
<dbReference type="Proteomes" id="UP001172155">
    <property type="component" value="Unassembled WGS sequence"/>
</dbReference>
<dbReference type="InterPro" id="IPR039559">
    <property type="entry name" value="AIM6_PI-PLC-like_dom"/>
</dbReference>
<accession>A0AA40FBF6</accession>
<dbReference type="GO" id="GO:0006629">
    <property type="term" value="P:lipid metabolic process"/>
    <property type="evidence" value="ECO:0007669"/>
    <property type="project" value="InterPro"/>
</dbReference>
<proteinExistence type="inferred from homology"/>
<reference evidence="5" key="1">
    <citation type="submission" date="2023-06" db="EMBL/GenBank/DDBJ databases">
        <title>Genome-scale phylogeny and comparative genomics of the fungal order Sordariales.</title>
        <authorList>
            <consortium name="Lawrence Berkeley National Laboratory"/>
            <person name="Hensen N."/>
            <person name="Bonometti L."/>
            <person name="Westerberg I."/>
            <person name="Brannstrom I.O."/>
            <person name="Guillou S."/>
            <person name="Cros-Aarteil S."/>
            <person name="Calhoun S."/>
            <person name="Haridas S."/>
            <person name="Kuo A."/>
            <person name="Mondo S."/>
            <person name="Pangilinan J."/>
            <person name="Riley R."/>
            <person name="LaButti K."/>
            <person name="Andreopoulos B."/>
            <person name="Lipzen A."/>
            <person name="Chen C."/>
            <person name="Yanf M."/>
            <person name="Daum C."/>
            <person name="Ng V."/>
            <person name="Clum A."/>
            <person name="Steindorff A."/>
            <person name="Ohm R."/>
            <person name="Martin F."/>
            <person name="Silar P."/>
            <person name="Natvig D."/>
            <person name="Lalanne C."/>
            <person name="Gautier V."/>
            <person name="Ament-velasquez S.L."/>
            <person name="Kruys A."/>
            <person name="Hutchinson M.I."/>
            <person name="Powell A.J."/>
            <person name="Barry K."/>
            <person name="Miller A.N."/>
            <person name="Grigoriev I.V."/>
            <person name="Debuchy R."/>
            <person name="Gladieux P."/>
            <person name="Thoren M.H."/>
            <person name="Johannesson H."/>
        </authorList>
    </citation>
    <scope>NUCLEOTIDE SEQUENCE</scope>
    <source>
        <strain evidence="5">SMH3187-1</strain>
    </source>
</reference>
<keyword evidence="4" id="KW-0812">Transmembrane</keyword>
<evidence type="ECO:0000256" key="4">
    <source>
        <dbReference type="SAM" id="Phobius"/>
    </source>
</evidence>
<evidence type="ECO:0000256" key="3">
    <source>
        <dbReference type="SAM" id="MobiDB-lite"/>
    </source>
</evidence>
<dbReference type="EMBL" id="JAUKUD010000001">
    <property type="protein sequence ID" value="KAK0754707.1"/>
    <property type="molecule type" value="Genomic_DNA"/>
</dbReference>
<comment type="caution">
    <text evidence="5">The sequence shown here is derived from an EMBL/GenBank/DDBJ whole genome shotgun (WGS) entry which is preliminary data.</text>
</comment>
<evidence type="ECO:0000256" key="1">
    <source>
        <dbReference type="ARBA" id="ARBA00008858"/>
    </source>
</evidence>
<keyword evidence="4" id="KW-1133">Transmembrane helix</keyword>
<dbReference type="CDD" id="cd08577">
    <property type="entry name" value="PI-PLCc_GDPD_SF_unchar3"/>
    <property type="match status" value="1"/>
</dbReference>
<gene>
    <name evidence="5" type="ORF">B0T18DRAFT_43269</name>
</gene>
<feature type="compositionally biased region" description="Low complexity" evidence="3">
    <location>
        <begin position="38"/>
        <end position="49"/>
    </location>
</feature>
<sequence length="461" mass="51752">MHPLAGAVGRHQSAVSDLSAASLGVPSPLISDDSEGQPEWSSEESASPALCPPPHPPRLRRDQQPRNGRFARLLAALRSMMTSWNSEKSAAVTGNGYLPVPNRVDDSGLPQAIALPQLQEKLRAGRSRCSYVAMFILGVCALLFALGAGPYIERQLWGGRRNARGIDDIFENWGRAGTGTEGLAWYPTDFLRDVVPIKCHSHNDYWRKVPFFSAVHAGCIGVEADVWLRGGDLLVGHDTAALQPNRTFQNLYVKPIVELLERNNPTTDFYSENRRGIFDVDPEQSLILLIDLKTGGAETWPWVMRQLEPLREKGWLSFFQDGKVHKRPVTVVGTGNTPFSLIVANSTYRDAFFDAPLDQLENSAYDSTNSYYASASFWKSIGNVWLRGEPNQDQMLLIRAQIREAHKRGLKSRYWELPPWPIHTRNRIWQILVEEGMDLLNVDDLEAAARGDWTKPGFFFR</sequence>
<evidence type="ECO:0000313" key="5">
    <source>
        <dbReference type="EMBL" id="KAK0754707.1"/>
    </source>
</evidence>
<evidence type="ECO:0000313" key="6">
    <source>
        <dbReference type="Proteomes" id="UP001172155"/>
    </source>
</evidence>
<dbReference type="SUPFAM" id="SSF51695">
    <property type="entry name" value="PLC-like phosphodiesterases"/>
    <property type="match status" value="1"/>
</dbReference>
<dbReference type="AlphaFoldDB" id="A0AA40FBF6"/>